<evidence type="ECO:0000313" key="2">
    <source>
        <dbReference type="EMBL" id="RUT13740.1"/>
    </source>
</evidence>
<gene>
    <name evidence="2" type="ORF">DSM107010_10150</name>
</gene>
<feature type="region of interest" description="Disordered" evidence="1">
    <location>
        <begin position="1"/>
        <end position="25"/>
    </location>
</feature>
<protein>
    <submittedName>
        <fullName evidence="2">Uncharacterized protein</fullName>
    </submittedName>
</protein>
<comment type="caution">
    <text evidence="2">The sequence shown here is derived from an EMBL/GenBank/DDBJ whole genome shotgun (WGS) entry which is preliminary data.</text>
</comment>
<organism evidence="2 3">
    <name type="scientific">Chroococcidiopsis cubana SAG 39.79</name>
    <dbReference type="NCBI Taxonomy" id="388085"/>
    <lineage>
        <taxon>Bacteria</taxon>
        <taxon>Bacillati</taxon>
        <taxon>Cyanobacteriota</taxon>
        <taxon>Cyanophyceae</taxon>
        <taxon>Chroococcidiopsidales</taxon>
        <taxon>Chroococcidiopsidaceae</taxon>
        <taxon>Chroococcidiopsis</taxon>
    </lineage>
</organism>
<sequence length="66" mass="7138">MAQLMFGAYRSSSRSPNPLKKGAFIPPSKGGLGGIEISIFKRVTPKLEIRLVSGAKHEKVSVKKLV</sequence>
<dbReference type="EMBL" id="RSCK01000005">
    <property type="protein sequence ID" value="RUT13740.1"/>
    <property type="molecule type" value="Genomic_DNA"/>
</dbReference>
<name>A0AB37UQV6_9CYAN</name>
<evidence type="ECO:0000256" key="1">
    <source>
        <dbReference type="SAM" id="MobiDB-lite"/>
    </source>
</evidence>
<accession>A0AB37UQV6</accession>
<dbReference type="AlphaFoldDB" id="A0AB37UQV6"/>
<keyword evidence="3" id="KW-1185">Reference proteome</keyword>
<proteinExistence type="predicted"/>
<evidence type="ECO:0000313" key="3">
    <source>
        <dbReference type="Proteomes" id="UP000282574"/>
    </source>
</evidence>
<dbReference type="Proteomes" id="UP000282574">
    <property type="component" value="Unassembled WGS sequence"/>
</dbReference>
<reference evidence="2 3" key="1">
    <citation type="journal article" date="2019" name="Genome Biol. Evol.">
        <title>Day and night: Metabolic profiles and evolutionary relationships of six axenic non-marine cyanobacteria.</title>
        <authorList>
            <person name="Will S.E."/>
            <person name="Henke P."/>
            <person name="Boedeker C."/>
            <person name="Huang S."/>
            <person name="Brinkmann H."/>
            <person name="Rohde M."/>
            <person name="Jarek M."/>
            <person name="Friedl T."/>
            <person name="Seufert S."/>
            <person name="Schumacher M."/>
            <person name="Overmann J."/>
            <person name="Neumann-Schaal M."/>
            <person name="Petersen J."/>
        </authorList>
    </citation>
    <scope>NUCLEOTIDE SEQUENCE [LARGE SCALE GENOMIC DNA]</scope>
    <source>
        <strain evidence="2 3">SAG 39.79</strain>
    </source>
</reference>